<evidence type="ECO:0000256" key="1">
    <source>
        <dbReference type="ARBA" id="ARBA00023125"/>
    </source>
</evidence>
<accession>A0A7X2G1E8</accession>
<proteinExistence type="predicted"/>
<dbReference type="PROSITE" id="PS50943">
    <property type="entry name" value="HTH_CROC1"/>
    <property type="match status" value="1"/>
</dbReference>
<organism evidence="3 4">
    <name type="scientific">Limosilactobacillus reuteri</name>
    <name type="common">Lactobacillus reuteri</name>
    <dbReference type="NCBI Taxonomy" id="1598"/>
    <lineage>
        <taxon>Bacteria</taxon>
        <taxon>Bacillati</taxon>
        <taxon>Bacillota</taxon>
        <taxon>Bacilli</taxon>
        <taxon>Lactobacillales</taxon>
        <taxon>Lactobacillaceae</taxon>
        <taxon>Limosilactobacillus</taxon>
    </lineage>
</organism>
<dbReference type="AlphaFoldDB" id="A0A7X2G1E8"/>
<name>A0A7X2G1E8_LIMRT</name>
<dbReference type="PANTHER" id="PTHR46558">
    <property type="entry name" value="TRACRIPTIONAL REGULATORY PROTEIN-RELATED-RELATED"/>
    <property type="match status" value="1"/>
</dbReference>
<sequence length="153" mass="17404">MRSLSERGGRMKLESNRIKELRTKHHITLIKLAECIGTSVSTLIAWEKGIKRPNESYQKEMARVFGVSPRYLMSQVTDIVADEGDKLFKSCQYCHQPYTNVITGLRTALEIECDNQKSIQPYLIIKYPDDSGDLQGVNDEIAINYCPFCGRAL</sequence>
<reference evidence="3 4" key="1">
    <citation type="submission" date="2019-11" db="EMBL/GenBank/DDBJ databases">
        <title>Draft genome sequence of 12 host-associated Lactobacillus reuteri rodent strains.</title>
        <authorList>
            <person name="Zhang S."/>
            <person name="Ozcam M."/>
            <person name="Van Pijkeren J.P."/>
        </authorList>
    </citation>
    <scope>NUCLEOTIDE SEQUENCE [LARGE SCALE GENOMIC DNA]</scope>
    <source>
        <strain evidence="3 4">N4I</strain>
    </source>
</reference>
<gene>
    <name evidence="3" type="ORF">GIX76_07955</name>
</gene>
<dbReference type="Proteomes" id="UP000460207">
    <property type="component" value="Unassembled WGS sequence"/>
</dbReference>
<evidence type="ECO:0000313" key="3">
    <source>
        <dbReference type="EMBL" id="MRG89915.1"/>
    </source>
</evidence>
<keyword evidence="1" id="KW-0238">DNA-binding</keyword>
<dbReference type="PANTHER" id="PTHR46558:SF4">
    <property type="entry name" value="DNA-BIDING PHAGE PROTEIN"/>
    <property type="match status" value="1"/>
</dbReference>
<feature type="domain" description="HTH cro/C1-type" evidence="2">
    <location>
        <begin position="18"/>
        <end position="72"/>
    </location>
</feature>
<dbReference type="Gene3D" id="1.10.260.40">
    <property type="entry name" value="lambda repressor-like DNA-binding domains"/>
    <property type="match status" value="1"/>
</dbReference>
<dbReference type="InterPro" id="IPR010982">
    <property type="entry name" value="Lambda_DNA-bd_dom_sf"/>
</dbReference>
<protein>
    <submittedName>
        <fullName evidence="3">Helix-turn-helix domain-containing protein</fullName>
    </submittedName>
</protein>
<comment type="caution">
    <text evidence="3">The sequence shown here is derived from an EMBL/GenBank/DDBJ whole genome shotgun (WGS) entry which is preliminary data.</text>
</comment>
<dbReference type="SMART" id="SM00530">
    <property type="entry name" value="HTH_XRE"/>
    <property type="match status" value="1"/>
</dbReference>
<dbReference type="Pfam" id="PF01381">
    <property type="entry name" value="HTH_3"/>
    <property type="match status" value="1"/>
</dbReference>
<evidence type="ECO:0000259" key="2">
    <source>
        <dbReference type="PROSITE" id="PS50943"/>
    </source>
</evidence>
<dbReference type="CDD" id="cd00093">
    <property type="entry name" value="HTH_XRE"/>
    <property type="match status" value="1"/>
</dbReference>
<dbReference type="InterPro" id="IPR001387">
    <property type="entry name" value="Cro/C1-type_HTH"/>
</dbReference>
<dbReference type="GO" id="GO:0003677">
    <property type="term" value="F:DNA binding"/>
    <property type="evidence" value="ECO:0007669"/>
    <property type="project" value="UniProtKB-KW"/>
</dbReference>
<dbReference type="EMBL" id="WJND01000012">
    <property type="protein sequence ID" value="MRG89915.1"/>
    <property type="molecule type" value="Genomic_DNA"/>
</dbReference>
<dbReference type="SUPFAM" id="SSF47413">
    <property type="entry name" value="lambda repressor-like DNA-binding domains"/>
    <property type="match status" value="1"/>
</dbReference>
<evidence type="ECO:0000313" key="4">
    <source>
        <dbReference type="Proteomes" id="UP000460207"/>
    </source>
</evidence>